<dbReference type="EC" id="2.7.1.182" evidence="12"/>
<keyword evidence="9 15" id="KW-1133">Transmembrane helix</keyword>
<evidence type="ECO:0000256" key="10">
    <source>
        <dbReference type="ARBA" id="ARBA00023136"/>
    </source>
</evidence>
<keyword evidence="7" id="KW-0418">Kinase</keyword>
<evidence type="ECO:0000256" key="8">
    <source>
        <dbReference type="ARBA" id="ARBA00022946"/>
    </source>
</evidence>
<evidence type="ECO:0000256" key="12">
    <source>
        <dbReference type="ARBA" id="ARBA00039024"/>
    </source>
</evidence>
<keyword evidence="4" id="KW-0934">Plastid</keyword>
<evidence type="ECO:0000256" key="9">
    <source>
        <dbReference type="ARBA" id="ARBA00022989"/>
    </source>
</evidence>
<dbReference type="GO" id="GO:0016020">
    <property type="term" value="C:membrane"/>
    <property type="evidence" value="ECO:0007669"/>
    <property type="project" value="UniProtKB-SubCell"/>
</dbReference>
<gene>
    <name evidence="16" type="ORF">D9Q98_006944</name>
</gene>
<comment type="subcellular location">
    <subcellularLocation>
        <location evidence="1">Plastid</location>
        <location evidence="1">Chloroplast membrane</location>
        <topology evidence="1">Multi-pass membrane protein</topology>
    </subcellularLocation>
</comment>
<keyword evidence="3" id="KW-0150">Chloroplast</keyword>
<feature type="transmembrane region" description="Helical" evidence="15">
    <location>
        <begin position="207"/>
        <end position="225"/>
    </location>
</feature>
<evidence type="ECO:0000256" key="5">
    <source>
        <dbReference type="ARBA" id="ARBA00022679"/>
    </source>
</evidence>
<keyword evidence="5" id="KW-0808">Transferase</keyword>
<keyword evidence="8" id="KW-0809">Transit peptide</keyword>
<dbReference type="PANTHER" id="PTHR32523">
    <property type="entry name" value="PHYTOL KINASE 1, CHLOROPLASTIC"/>
    <property type="match status" value="1"/>
</dbReference>
<reference evidence="16" key="1">
    <citation type="journal article" date="2019" name="Plant J.">
        <title>Chlorella vulgaris genome assembly and annotation reveals the molecular basis for metabolic acclimation to high light conditions.</title>
        <authorList>
            <person name="Cecchin M."/>
            <person name="Marcolungo L."/>
            <person name="Rossato M."/>
            <person name="Girolomoni L."/>
            <person name="Cosentino E."/>
            <person name="Cuine S."/>
            <person name="Li-Beisson Y."/>
            <person name="Delledonne M."/>
            <person name="Ballottari M."/>
        </authorList>
    </citation>
    <scope>NUCLEOTIDE SEQUENCE</scope>
    <source>
        <strain evidence="16">211/11P</strain>
    </source>
</reference>
<evidence type="ECO:0000256" key="11">
    <source>
        <dbReference type="ARBA" id="ARBA00024015"/>
    </source>
</evidence>
<reference evidence="16" key="2">
    <citation type="submission" date="2020-11" db="EMBL/GenBank/DDBJ databases">
        <authorList>
            <person name="Cecchin M."/>
            <person name="Marcolungo L."/>
            <person name="Rossato M."/>
            <person name="Girolomoni L."/>
            <person name="Cosentino E."/>
            <person name="Cuine S."/>
            <person name="Li-Beisson Y."/>
            <person name="Delledonne M."/>
            <person name="Ballottari M."/>
        </authorList>
    </citation>
    <scope>NUCLEOTIDE SEQUENCE</scope>
    <source>
        <strain evidence="16">211/11P</strain>
        <tissue evidence="16">Whole cell</tissue>
    </source>
</reference>
<evidence type="ECO:0000313" key="16">
    <source>
        <dbReference type="EMBL" id="KAI3427000.1"/>
    </source>
</evidence>
<dbReference type="AlphaFoldDB" id="A0A9D4TJ44"/>
<proteinExistence type="inferred from homology"/>
<evidence type="ECO:0000256" key="2">
    <source>
        <dbReference type="ARBA" id="ARBA00010794"/>
    </source>
</evidence>
<evidence type="ECO:0000256" key="4">
    <source>
        <dbReference type="ARBA" id="ARBA00022640"/>
    </source>
</evidence>
<feature type="transmembrane region" description="Helical" evidence="15">
    <location>
        <begin position="275"/>
        <end position="296"/>
    </location>
</feature>
<evidence type="ECO:0000256" key="6">
    <source>
        <dbReference type="ARBA" id="ARBA00022692"/>
    </source>
</evidence>
<evidence type="ECO:0000256" key="14">
    <source>
        <dbReference type="SAM" id="MobiDB-lite"/>
    </source>
</evidence>
<dbReference type="OrthoDB" id="5673at2759"/>
<organism evidence="16 17">
    <name type="scientific">Chlorella vulgaris</name>
    <name type="common">Green alga</name>
    <dbReference type="NCBI Taxonomy" id="3077"/>
    <lineage>
        <taxon>Eukaryota</taxon>
        <taxon>Viridiplantae</taxon>
        <taxon>Chlorophyta</taxon>
        <taxon>core chlorophytes</taxon>
        <taxon>Trebouxiophyceae</taxon>
        <taxon>Chlorellales</taxon>
        <taxon>Chlorellaceae</taxon>
        <taxon>Chlorella clade</taxon>
        <taxon>Chlorella</taxon>
    </lineage>
</organism>
<evidence type="ECO:0000313" key="17">
    <source>
        <dbReference type="Proteomes" id="UP001055712"/>
    </source>
</evidence>
<name>A0A9D4TJ44_CHLVU</name>
<dbReference type="Proteomes" id="UP001055712">
    <property type="component" value="Unassembled WGS sequence"/>
</dbReference>
<feature type="region of interest" description="Disordered" evidence="14">
    <location>
        <begin position="28"/>
        <end position="65"/>
    </location>
</feature>
<accession>A0A9D4TJ44</accession>
<evidence type="ECO:0000256" key="1">
    <source>
        <dbReference type="ARBA" id="ARBA00004508"/>
    </source>
</evidence>
<feature type="compositionally biased region" description="Low complexity" evidence="14">
    <location>
        <begin position="54"/>
        <end position="65"/>
    </location>
</feature>
<comment type="similarity">
    <text evidence="2">Belongs to the polyprenol kinase family.</text>
</comment>
<evidence type="ECO:0000256" key="3">
    <source>
        <dbReference type="ARBA" id="ARBA00022528"/>
    </source>
</evidence>
<keyword evidence="10 15" id="KW-0472">Membrane</keyword>
<dbReference type="GO" id="GO:0009507">
    <property type="term" value="C:chloroplast"/>
    <property type="evidence" value="ECO:0007669"/>
    <property type="project" value="UniProtKB-SubCell"/>
</dbReference>
<keyword evidence="17" id="KW-1185">Reference proteome</keyword>
<evidence type="ECO:0000256" key="7">
    <source>
        <dbReference type="ARBA" id="ARBA00022777"/>
    </source>
</evidence>
<dbReference type="PANTHER" id="PTHR32523:SF8">
    <property type="entry name" value="DOLICHOL KINASE"/>
    <property type="match status" value="1"/>
</dbReference>
<keyword evidence="6 15" id="KW-0812">Transmembrane</keyword>
<dbReference type="EMBL" id="SIDB01000010">
    <property type="protein sequence ID" value="KAI3427000.1"/>
    <property type="molecule type" value="Genomic_DNA"/>
</dbReference>
<protein>
    <recommendedName>
        <fullName evidence="12">phytol kinase</fullName>
        <ecNumber evidence="12">2.7.1.182</ecNumber>
    </recommendedName>
</protein>
<comment type="caution">
    <text evidence="16">The sequence shown here is derived from an EMBL/GenBank/DDBJ whole genome shotgun (WGS) entry which is preliminary data.</text>
</comment>
<feature type="transmembrane region" description="Helical" evidence="15">
    <location>
        <begin position="143"/>
        <end position="164"/>
    </location>
</feature>
<feature type="transmembrane region" description="Helical" evidence="15">
    <location>
        <begin position="246"/>
        <end position="269"/>
    </location>
</feature>
<dbReference type="InterPro" id="IPR039606">
    <property type="entry name" value="Phytol/farnesol_kinase"/>
</dbReference>
<comment type="pathway">
    <text evidence="11">Cofactor biosynthesis; tocopherol biosynthesis.</text>
</comment>
<dbReference type="GO" id="GO:0010276">
    <property type="term" value="F:phytol kinase activity"/>
    <property type="evidence" value="ECO:0007669"/>
    <property type="project" value="UniProtKB-EC"/>
</dbReference>
<feature type="transmembrane region" description="Helical" evidence="15">
    <location>
        <begin position="303"/>
        <end position="321"/>
    </location>
</feature>
<comment type="catalytic activity">
    <reaction evidence="13">
        <text>phytol + CTP = phytyl phosphate + CDP + H(+)</text>
        <dbReference type="Rhea" id="RHEA:38055"/>
        <dbReference type="ChEBI" id="CHEBI:15378"/>
        <dbReference type="ChEBI" id="CHEBI:17327"/>
        <dbReference type="ChEBI" id="CHEBI:37563"/>
        <dbReference type="ChEBI" id="CHEBI:58069"/>
        <dbReference type="ChEBI" id="CHEBI:75483"/>
        <dbReference type="EC" id="2.7.1.182"/>
    </reaction>
</comment>
<evidence type="ECO:0000256" key="13">
    <source>
        <dbReference type="ARBA" id="ARBA00048889"/>
    </source>
</evidence>
<sequence length="324" mass="34364">MQLRAHKQHQCTAHAALHAARQPAALRRLPPQPLPSQRRHCLGGTACPSRRNPQQDQQQQQRGAQAPAALPEALALIEASPGRDVAAALLAAGGSLLLVKFFDTLERMGWIDKKLSRKLVHTLAGPGFLACWPLFGAAPYSRFIAATVPALNMLRLLLVGSGVVKDERTVAAMSRSGDRRELLRGPLYYVAVLIAITTIYWRTSPVGLIIASLMCGGDGLADIVGRRLGGGNPLPWNREKSWAGSAAMFGGGLAASLSLIWLFSGLGYFEAGMPAMGLTVAAISLAATLVESLPVNQTVDDNLSVPGVAAFLGILFLQVAVEVL</sequence>
<feature type="transmembrane region" description="Helical" evidence="15">
    <location>
        <begin position="119"/>
        <end position="137"/>
    </location>
</feature>
<feature type="transmembrane region" description="Helical" evidence="15">
    <location>
        <begin position="185"/>
        <end position="201"/>
    </location>
</feature>
<evidence type="ECO:0000256" key="15">
    <source>
        <dbReference type="SAM" id="Phobius"/>
    </source>
</evidence>